<keyword evidence="2" id="KW-1185">Reference proteome</keyword>
<gene>
    <name evidence="1" type="ORF">QFC24_003608</name>
</gene>
<dbReference type="Proteomes" id="UP001234202">
    <property type="component" value="Unassembled WGS sequence"/>
</dbReference>
<comment type="caution">
    <text evidence="1">The sequence shown here is derived from an EMBL/GenBank/DDBJ whole genome shotgun (WGS) entry which is preliminary data.</text>
</comment>
<accession>A0ACC2XJK9</accession>
<evidence type="ECO:0000313" key="1">
    <source>
        <dbReference type="EMBL" id="KAJ9123831.1"/>
    </source>
</evidence>
<evidence type="ECO:0000313" key="2">
    <source>
        <dbReference type="Proteomes" id="UP001234202"/>
    </source>
</evidence>
<sequence>MDIPQASVPTSAAIGRLGGTPPVAEEANAFELSRLSLHEKLPQAADLEHDFTHPPSASTVSHHAHFDLPPGEPKDTDEALPVPVIDIEHAPVEDDPREWSDRKKTLILAMIAIASISPTLGASIYNPAFDELRAELHATDTQLALSLSIFILFQGGFPVCE</sequence>
<protein>
    <submittedName>
        <fullName evidence="1">Uncharacterized protein</fullName>
    </submittedName>
</protein>
<organism evidence="1 2">
    <name type="scientific">Naganishia onofrii</name>
    <dbReference type="NCBI Taxonomy" id="1851511"/>
    <lineage>
        <taxon>Eukaryota</taxon>
        <taxon>Fungi</taxon>
        <taxon>Dikarya</taxon>
        <taxon>Basidiomycota</taxon>
        <taxon>Agaricomycotina</taxon>
        <taxon>Tremellomycetes</taxon>
        <taxon>Filobasidiales</taxon>
        <taxon>Filobasidiaceae</taxon>
        <taxon>Naganishia</taxon>
    </lineage>
</organism>
<reference evidence="1" key="1">
    <citation type="submission" date="2023-04" db="EMBL/GenBank/DDBJ databases">
        <title>Draft Genome sequencing of Naganishia species isolated from polar environments using Oxford Nanopore Technology.</title>
        <authorList>
            <person name="Leo P."/>
            <person name="Venkateswaran K."/>
        </authorList>
    </citation>
    <scope>NUCLEOTIDE SEQUENCE</scope>
    <source>
        <strain evidence="1">DBVPG 5303</strain>
    </source>
</reference>
<dbReference type="EMBL" id="JASBWV010000011">
    <property type="protein sequence ID" value="KAJ9123831.1"/>
    <property type="molecule type" value="Genomic_DNA"/>
</dbReference>
<name>A0ACC2XJK9_9TREE</name>
<proteinExistence type="predicted"/>